<name>A0A9P7RY13_9AGAR</name>
<sequence length="529" mass="59261">MAFDNFIPDFSQKNSHPNHQTPSTAYPGSHGLYTSSTNASLAVHSIGAQQSTPQFTTQHFSSYQLPFSNPSSECKSSTNVEDLQNWDTEGWQKTFQDMDWDLINSCAGLANELEGTQLSSGVAPPSSSPAPTNDAALTFINEFPPPPSPSPPSPPPSLQTVPSPLNAVPPSPSPPPPQYLPPAEPRRTRVEHPTANRTQGPREKRYRRELTAAEKAARAANLALNKQKRKDFHSEVAEALEAFQDKLREITGSHNKKPEEAFEVAWCASKLNRNRATSSHNALLHFVTKQENGGRIQGQRKDLDELNHIMANDPKYKNLKDDPGAMARLKQELDEDRAVKRVGVRTANLSISHDVQHVFDKCMEELILLHKHTGIRAFLYLTKGSEDCPSQPAWGTTDDDVQSFFRWQLGIEPWSLMSQFELWVYSQGKGTQRRTSQQWRQECVGMLTSLLQTTLKDFKQQMCYGDNYRRTLVHTRGVRLIGWPFMEDPEVQNDDIPVPAGLAPVPKIISPYSIHEHGRRQSPSSATLN</sequence>
<feature type="region of interest" description="Disordered" evidence="1">
    <location>
        <begin position="117"/>
        <end position="207"/>
    </location>
</feature>
<evidence type="ECO:0000313" key="2">
    <source>
        <dbReference type="EMBL" id="KAG7091525.1"/>
    </source>
</evidence>
<feature type="compositionally biased region" description="Pro residues" evidence="1">
    <location>
        <begin position="167"/>
        <end position="183"/>
    </location>
</feature>
<feature type="region of interest" description="Disordered" evidence="1">
    <location>
        <begin position="10"/>
        <end position="31"/>
    </location>
</feature>
<feature type="compositionally biased region" description="Pro residues" evidence="1">
    <location>
        <begin position="143"/>
        <end position="157"/>
    </location>
</feature>
<dbReference type="RefSeq" id="XP_043007995.1">
    <property type="nucleotide sequence ID" value="XM_043155526.1"/>
</dbReference>
<proteinExistence type="predicted"/>
<dbReference type="KEGG" id="more:E1B28_010554"/>
<accession>A0A9P7RY13</accession>
<dbReference type="Proteomes" id="UP001049176">
    <property type="component" value="Chromosome 6"/>
</dbReference>
<feature type="compositionally biased region" description="Polar residues" evidence="1">
    <location>
        <begin position="11"/>
        <end position="31"/>
    </location>
</feature>
<gene>
    <name evidence="2" type="ORF">E1B28_010554</name>
</gene>
<organism evidence="2 3">
    <name type="scientific">Marasmius oreades</name>
    <name type="common">fairy-ring Marasmius</name>
    <dbReference type="NCBI Taxonomy" id="181124"/>
    <lineage>
        <taxon>Eukaryota</taxon>
        <taxon>Fungi</taxon>
        <taxon>Dikarya</taxon>
        <taxon>Basidiomycota</taxon>
        <taxon>Agaricomycotina</taxon>
        <taxon>Agaricomycetes</taxon>
        <taxon>Agaricomycetidae</taxon>
        <taxon>Agaricales</taxon>
        <taxon>Marasmiineae</taxon>
        <taxon>Marasmiaceae</taxon>
        <taxon>Marasmius</taxon>
    </lineage>
</organism>
<feature type="compositionally biased region" description="Basic and acidic residues" evidence="1">
    <location>
        <begin position="184"/>
        <end position="207"/>
    </location>
</feature>
<evidence type="ECO:0000313" key="3">
    <source>
        <dbReference type="Proteomes" id="UP001049176"/>
    </source>
</evidence>
<protein>
    <submittedName>
        <fullName evidence="2">Uncharacterized protein</fullName>
    </submittedName>
</protein>
<dbReference type="OrthoDB" id="2999252at2759"/>
<keyword evidence="3" id="KW-1185">Reference proteome</keyword>
<dbReference type="GeneID" id="66079630"/>
<dbReference type="EMBL" id="CM032186">
    <property type="protein sequence ID" value="KAG7091525.1"/>
    <property type="molecule type" value="Genomic_DNA"/>
</dbReference>
<feature type="compositionally biased region" description="Low complexity" evidence="1">
    <location>
        <begin position="119"/>
        <end position="136"/>
    </location>
</feature>
<reference evidence="2" key="1">
    <citation type="journal article" date="2021" name="Genome Biol. Evol.">
        <title>The assembled and annotated genome of the fairy-ring fungus Marasmius oreades.</title>
        <authorList>
            <person name="Hiltunen M."/>
            <person name="Ament-Velasquez S.L."/>
            <person name="Johannesson H."/>
        </authorList>
    </citation>
    <scope>NUCLEOTIDE SEQUENCE</scope>
    <source>
        <strain evidence="2">03SP1</strain>
    </source>
</reference>
<dbReference type="AlphaFoldDB" id="A0A9P7RY13"/>
<comment type="caution">
    <text evidence="2">The sequence shown here is derived from an EMBL/GenBank/DDBJ whole genome shotgun (WGS) entry which is preliminary data.</text>
</comment>
<evidence type="ECO:0000256" key="1">
    <source>
        <dbReference type="SAM" id="MobiDB-lite"/>
    </source>
</evidence>